<dbReference type="Pfam" id="PF14226">
    <property type="entry name" value="DIOX_N"/>
    <property type="match status" value="2"/>
</dbReference>
<dbReference type="FunFam" id="2.60.120.330:FF:000022">
    <property type="entry name" value="Probable 2-oxoglutarate-dependent dioxygenase AOP1.2"/>
    <property type="match status" value="1"/>
</dbReference>
<dbReference type="PANTHER" id="PTHR47990">
    <property type="entry name" value="2-OXOGLUTARATE (2OG) AND FE(II)-DEPENDENT OXYGENASE SUPERFAMILY PROTEIN-RELATED"/>
    <property type="match status" value="1"/>
</dbReference>
<feature type="domain" description="Fe2OG dioxygenase" evidence="7">
    <location>
        <begin position="163"/>
        <end position="265"/>
    </location>
</feature>
<proteinExistence type="inferred from homology"/>
<dbReference type="InterPro" id="IPR005123">
    <property type="entry name" value="Oxoglu/Fe-dep_dioxygenase_dom"/>
</dbReference>
<dbReference type="Pfam" id="PF03171">
    <property type="entry name" value="2OG-FeII_Oxy"/>
    <property type="match status" value="1"/>
</dbReference>
<dbReference type="AlphaFoldDB" id="A0AA88WFM6"/>
<evidence type="ECO:0000256" key="4">
    <source>
        <dbReference type="ARBA" id="ARBA00023004"/>
    </source>
</evidence>
<dbReference type="Gene3D" id="2.60.120.330">
    <property type="entry name" value="B-lactam Antibiotic, Isopenicillin N Synthase, Chain"/>
    <property type="match status" value="2"/>
</dbReference>
<dbReference type="PROSITE" id="PS51471">
    <property type="entry name" value="FE2OG_OXY"/>
    <property type="match status" value="1"/>
</dbReference>
<evidence type="ECO:0000259" key="7">
    <source>
        <dbReference type="PROSITE" id="PS51471"/>
    </source>
</evidence>
<dbReference type="Proteomes" id="UP001188597">
    <property type="component" value="Unassembled WGS sequence"/>
</dbReference>
<dbReference type="InterPro" id="IPR044861">
    <property type="entry name" value="IPNS-like_FE2OG_OXY"/>
</dbReference>
<evidence type="ECO:0000256" key="1">
    <source>
        <dbReference type="ARBA" id="ARBA00008056"/>
    </source>
</evidence>
<keyword evidence="9" id="KW-1185">Reference proteome</keyword>
<evidence type="ECO:0000256" key="6">
    <source>
        <dbReference type="RuleBase" id="RU003682"/>
    </source>
</evidence>
<keyword evidence="4 6" id="KW-0408">Iron</keyword>
<comment type="function">
    <text evidence="5">Probable 2-oxoglutarate-dependent dioxygenase that may be involved in glucosinolates biosynthesis. May play a role in the production of aliphatic glucosinolates.</text>
</comment>
<dbReference type="SUPFAM" id="SSF51197">
    <property type="entry name" value="Clavaminate synthase-like"/>
    <property type="match status" value="2"/>
</dbReference>
<keyword evidence="2 6" id="KW-0479">Metal-binding</keyword>
<reference evidence="8" key="1">
    <citation type="submission" date="2022-12" db="EMBL/GenBank/DDBJ databases">
        <title>Draft genome assemblies for two species of Escallonia (Escalloniales).</title>
        <authorList>
            <person name="Chanderbali A."/>
            <person name="Dervinis C."/>
            <person name="Anghel I."/>
            <person name="Soltis D."/>
            <person name="Soltis P."/>
            <person name="Zapata F."/>
        </authorList>
    </citation>
    <scope>NUCLEOTIDE SEQUENCE</scope>
    <source>
        <strain evidence="8">UCBG64.0493</strain>
        <tissue evidence="8">Leaf</tissue>
    </source>
</reference>
<comment type="caution">
    <text evidence="8">The sequence shown here is derived from an EMBL/GenBank/DDBJ whole genome shotgun (WGS) entry which is preliminary data.</text>
</comment>
<dbReference type="EMBL" id="JAVXUP010000515">
    <property type="protein sequence ID" value="KAK3026118.1"/>
    <property type="molecule type" value="Genomic_DNA"/>
</dbReference>
<keyword evidence="3 6" id="KW-0560">Oxidoreductase</keyword>
<evidence type="ECO:0000313" key="9">
    <source>
        <dbReference type="Proteomes" id="UP001188597"/>
    </source>
</evidence>
<evidence type="ECO:0000256" key="5">
    <source>
        <dbReference type="ARBA" id="ARBA00057022"/>
    </source>
</evidence>
<comment type="similarity">
    <text evidence="1 6">Belongs to the iron/ascorbate-dependent oxidoreductase family.</text>
</comment>
<evidence type="ECO:0000256" key="3">
    <source>
        <dbReference type="ARBA" id="ARBA00023002"/>
    </source>
</evidence>
<dbReference type="InterPro" id="IPR026992">
    <property type="entry name" value="DIOX_N"/>
</dbReference>
<dbReference type="InterPro" id="IPR050231">
    <property type="entry name" value="Iron_ascorbate_oxido_reductase"/>
</dbReference>
<evidence type="ECO:0000256" key="2">
    <source>
        <dbReference type="ARBA" id="ARBA00022723"/>
    </source>
</evidence>
<organism evidence="8 9">
    <name type="scientific">Escallonia herrerae</name>
    <dbReference type="NCBI Taxonomy" id="1293975"/>
    <lineage>
        <taxon>Eukaryota</taxon>
        <taxon>Viridiplantae</taxon>
        <taxon>Streptophyta</taxon>
        <taxon>Embryophyta</taxon>
        <taxon>Tracheophyta</taxon>
        <taxon>Spermatophyta</taxon>
        <taxon>Magnoliopsida</taxon>
        <taxon>eudicotyledons</taxon>
        <taxon>Gunneridae</taxon>
        <taxon>Pentapetalae</taxon>
        <taxon>asterids</taxon>
        <taxon>campanulids</taxon>
        <taxon>Escalloniales</taxon>
        <taxon>Escalloniaceae</taxon>
        <taxon>Escallonia</taxon>
    </lineage>
</organism>
<dbReference type="InterPro" id="IPR027443">
    <property type="entry name" value="IPNS-like_sf"/>
</dbReference>
<dbReference type="GO" id="GO:0016705">
    <property type="term" value="F:oxidoreductase activity, acting on paired donors, with incorporation or reduction of molecular oxygen"/>
    <property type="evidence" value="ECO:0007669"/>
    <property type="project" value="UniProtKB-ARBA"/>
</dbReference>
<sequence>MGSLTLPKLLVVDFTKEDLKPGTTSWSSACNDIKQALEDHGCFIALYDKVSSELQKSIFRAANELFDLPTETKIQNINEKPYHGYVGQIAFVPLHEGLGIDYSTTPEGAQSFAKLMWPDGNISFSESSVSFSKTVAELDQMVIRMLFESYGVQKYSDSHTDATTYLLRFLKYRAPEVNETTMAFPSHTDKSFLTILYQNQVSGLEIRTRDGEWIAVDFPPSSFVVMAGDACKAWSNGRVLSPNHRVTMDMSGKETRYTIALFSFLSKTVQVPEEFVDEEHVLRFKPFVHVDLLKFYDTDNGRRSQDILKDFCDLYLLRSLVWSQLKIIMTARPHVVDFAMQDMEPGTNSCCRSRNGVRRALEEHGFFVALYDEVSAELHKAIVRAAEEVFDLPRETKALVISDKPYHGYFGQSASRPLTEGIGMDNSTDPESA</sequence>
<protein>
    <recommendedName>
        <fullName evidence="7">Fe2OG dioxygenase domain-containing protein</fullName>
    </recommendedName>
</protein>
<accession>A0AA88WFM6</accession>
<dbReference type="GO" id="GO:0046872">
    <property type="term" value="F:metal ion binding"/>
    <property type="evidence" value="ECO:0007669"/>
    <property type="project" value="UniProtKB-KW"/>
</dbReference>
<gene>
    <name evidence="8" type="ORF">RJ639_040790</name>
</gene>
<evidence type="ECO:0000313" key="8">
    <source>
        <dbReference type="EMBL" id="KAK3026118.1"/>
    </source>
</evidence>
<name>A0AA88WFM6_9ASTE</name>